<dbReference type="InterPro" id="IPR028889">
    <property type="entry name" value="USP"/>
</dbReference>
<dbReference type="InterPro" id="IPR001394">
    <property type="entry name" value="Peptidase_C19_UCH"/>
</dbReference>
<dbReference type="AlphaFoldDB" id="A0A5J4UDY9"/>
<dbReference type="InterPro" id="IPR050185">
    <property type="entry name" value="Ub_carboxyl-term_hydrolase"/>
</dbReference>
<feature type="compositionally biased region" description="Basic and acidic residues" evidence="1">
    <location>
        <begin position="8"/>
        <end position="35"/>
    </location>
</feature>
<dbReference type="GO" id="GO:0016579">
    <property type="term" value="P:protein deubiquitination"/>
    <property type="evidence" value="ECO:0007669"/>
    <property type="project" value="InterPro"/>
</dbReference>
<dbReference type="PANTHER" id="PTHR21646:SF16">
    <property type="entry name" value="U4_U6.U5 TRI-SNRNP-ASSOCIATED PROTEIN 2"/>
    <property type="match status" value="1"/>
</dbReference>
<dbReference type="Gene3D" id="3.90.70.10">
    <property type="entry name" value="Cysteine proteinases"/>
    <property type="match status" value="1"/>
</dbReference>
<evidence type="ECO:0000259" key="2">
    <source>
        <dbReference type="PROSITE" id="PS50235"/>
    </source>
</evidence>
<dbReference type="Pfam" id="PF00443">
    <property type="entry name" value="UCH"/>
    <property type="match status" value="1"/>
</dbReference>
<protein>
    <submittedName>
        <fullName evidence="3">Putative U4/U6.U5 tri-snRNP-associated protein 2</fullName>
    </submittedName>
</protein>
<accession>A0A5J4UDY9</accession>
<evidence type="ECO:0000256" key="1">
    <source>
        <dbReference type="SAM" id="MobiDB-lite"/>
    </source>
</evidence>
<dbReference type="SUPFAM" id="SSF54001">
    <property type="entry name" value="Cysteine proteinases"/>
    <property type="match status" value="1"/>
</dbReference>
<dbReference type="PROSITE" id="PS50235">
    <property type="entry name" value="USP_3"/>
    <property type="match status" value="1"/>
</dbReference>
<feature type="region of interest" description="Disordered" evidence="1">
    <location>
        <begin position="57"/>
        <end position="78"/>
    </location>
</feature>
<feature type="region of interest" description="Disordered" evidence="1">
    <location>
        <begin position="1"/>
        <end position="35"/>
    </location>
</feature>
<proteinExistence type="predicted"/>
<evidence type="ECO:0000313" key="4">
    <source>
        <dbReference type="Proteomes" id="UP000324800"/>
    </source>
</evidence>
<feature type="domain" description="USP" evidence="2">
    <location>
        <begin position="1"/>
        <end position="250"/>
    </location>
</feature>
<sequence length="251" mass="28873">MENGFGINEDKEKKERKQQQKTIVKEKEKSQSSKEKNIIYHCFQGKLQISTDYQNRKQPLKSDQELQSSSSSSSQTSNITHTNKHFLILSLDIPPAPLFTEDSGINEENRSIIPQVPLPLLLAKYDGSTKQIGHLGEAISYRITQFPKYLILHFNRFIRNQFFVEKNPTIINFPVKGLDLSEYGLSNDRVVYDLVANIAHEGSQEEGKFTVHVLNKAQEKWYAIQDLNVEEIIAQKVVVSTAYLQIYERKI</sequence>
<dbReference type="GO" id="GO:0004843">
    <property type="term" value="F:cysteine-type deubiquitinase activity"/>
    <property type="evidence" value="ECO:0007669"/>
    <property type="project" value="InterPro"/>
</dbReference>
<name>A0A5J4UDY9_9EUKA</name>
<dbReference type="PANTHER" id="PTHR21646">
    <property type="entry name" value="UBIQUITIN CARBOXYL-TERMINAL HYDROLASE"/>
    <property type="match status" value="1"/>
</dbReference>
<dbReference type="Proteomes" id="UP000324800">
    <property type="component" value="Unassembled WGS sequence"/>
</dbReference>
<reference evidence="3 4" key="1">
    <citation type="submission" date="2019-03" db="EMBL/GenBank/DDBJ databases">
        <title>Single cell metagenomics reveals metabolic interactions within the superorganism composed of flagellate Streblomastix strix and complex community of Bacteroidetes bacteria on its surface.</title>
        <authorList>
            <person name="Treitli S.C."/>
            <person name="Kolisko M."/>
            <person name="Husnik F."/>
            <person name="Keeling P."/>
            <person name="Hampl V."/>
        </authorList>
    </citation>
    <scope>NUCLEOTIDE SEQUENCE [LARGE SCALE GENOMIC DNA]</scope>
    <source>
        <strain evidence="3">ST1C</strain>
    </source>
</reference>
<dbReference type="EMBL" id="SNRW01016980">
    <property type="protein sequence ID" value="KAA6368798.1"/>
    <property type="molecule type" value="Genomic_DNA"/>
</dbReference>
<dbReference type="OrthoDB" id="10263353at2759"/>
<organism evidence="3 4">
    <name type="scientific">Streblomastix strix</name>
    <dbReference type="NCBI Taxonomy" id="222440"/>
    <lineage>
        <taxon>Eukaryota</taxon>
        <taxon>Metamonada</taxon>
        <taxon>Preaxostyla</taxon>
        <taxon>Oxymonadida</taxon>
        <taxon>Streblomastigidae</taxon>
        <taxon>Streblomastix</taxon>
    </lineage>
</organism>
<comment type="caution">
    <text evidence="3">The sequence shown here is derived from an EMBL/GenBank/DDBJ whole genome shotgun (WGS) entry which is preliminary data.</text>
</comment>
<gene>
    <name evidence="3" type="ORF">EZS28_035676</name>
</gene>
<dbReference type="InterPro" id="IPR038765">
    <property type="entry name" value="Papain-like_cys_pep_sf"/>
</dbReference>
<evidence type="ECO:0000313" key="3">
    <source>
        <dbReference type="EMBL" id="KAA6368798.1"/>
    </source>
</evidence>